<dbReference type="InterPro" id="IPR011050">
    <property type="entry name" value="Pectin_lyase_fold/virulence"/>
</dbReference>
<organism evidence="3 4">
    <name type="scientific">Maridesulfovibrio hydrothermalis AM13 = DSM 14728</name>
    <dbReference type="NCBI Taxonomy" id="1121451"/>
    <lineage>
        <taxon>Bacteria</taxon>
        <taxon>Pseudomonadati</taxon>
        <taxon>Thermodesulfobacteriota</taxon>
        <taxon>Desulfovibrionia</taxon>
        <taxon>Desulfovibrionales</taxon>
        <taxon>Desulfovibrionaceae</taxon>
        <taxon>Maridesulfovibrio</taxon>
    </lineage>
</organism>
<evidence type="ECO:0000313" key="3">
    <source>
        <dbReference type="EMBL" id="CCO25121.1"/>
    </source>
</evidence>
<dbReference type="Pfam" id="PF13229">
    <property type="entry name" value="Beta_helix"/>
    <property type="match status" value="1"/>
</dbReference>
<dbReference type="SUPFAM" id="SSF51126">
    <property type="entry name" value="Pectin lyase-like"/>
    <property type="match status" value="1"/>
</dbReference>
<dbReference type="InterPro" id="IPR013783">
    <property type="entry name" value="Ig-like_fold"/>
</dbReference>
<evidence type="ECO:0000256" key="1">
    <source>
        <dbReference type="SAM" id="MobiDB-lite"/>
    </source>
</evidence>
<dbReference type="PROSITE" id="PS50853">
    <property type="entry name" value="FN3"/>
    <property type="match status" value="1"/>
</dbReference>
<dbReference type="Proteomes" id="UP000010808">
    <property type="component" value="Chromosome"/>
</dbReference>
<dbReference type="SUPFAM" id="SSF49265">
    <property type="entry name" value="Fibronectin type III"/>
    <property type="match status" value="1"/>
</dbReference>
<reference evidence="3 4" key="1">
    <citation type="submission" date="2012-10" db="EMBL/GenBank/DDBJ databases">
        <authorList>
            <person name="Genoscope - CEA"/>
        </authorList>
    </citation>
    <scope>NUCLEOTIDE SEQUENCE [LARGE SCALE GENOMIC DNA]</scope>
    <source>
        <strain evidence="4">AM13 / DSM 14728</strain>
    </source>
</reference>
<dbReference type="Gene3D" id="2.60.40.10">
    <property type="entry name" value="Immunoglobulins"/>
    <property type="match status" value="1"/>
</dbReference>
<dbReference type="SUPFAM" id="SSF48452">
    <property type="entry name" value="TPR-like"/>
    <property type="match status" value="1"/>
</dbReference>
<dbReference type="HOGENOM" id="CLU_367578_0_0_7"/>
<dbReference type="EMBL" id="FO203522">
    <property type="protein sequence ID" value="CCO25121.1"/>
    <property type="molecule type" value="Genomic_DNA"/>
</dbReference>
<dbReference type="AlphaFoldDB" id="L0RHQ8"/>
<dbReference type="KEGG" id="dhy:DESAM_22854"/>
<dbReference type="InterPro" id="IPR003961">
    <property type="entry name" value="FN3_dom"/>
</dbReference>
<accession>L0RHQ8</accession>
<feature type="domain" description="Fibronectin type-III" evidence="2">
    <location>
        <begin position="325"/>
        <end position="416"/>
    </location>
</feature>
<dbReference type="PATRIC" id="fig|1121451.3.peg.3064"/>
<feature type="compositionally biased region" description="Basic and acidic residues" evidence="1">
    <location>
        <begin position="794"/>
        <end position="821"/>
    </location>
</feature>
<dbReference type="Gene3D" id="1.25.40.10">
    <property type="entry name" value="Tetratricopeptide repeat domain"/>
    <property type="match status" value="1"/>
</dbReference>
<dbReference type="CDD" id="cd00063">
    <property type="entry name" value="FN3"/>
    <property type="match status" value="1"/>
</dbReference>
<dbReference type="Gene3D" id="3.40.50.10610">
    <property type="entry name" value="ABC-type transport auxiliary lipoprotein component"/>
    <property type="match status" value="1"/>
</dbReference>
<dbReference type="RefSeq" id="WP_015337719.1">
    <property type="nucleotide sequence ID" value="NC_020055.1"/>
</dbReference>
<dbReference type="InterPro" id="IPR036116">
    <property type="entry name" value="FN3_sf"/>
</dbReference>
<dbReference type="Gene3D" id="2.160.20.10">
    <property type="entry name" value="Single-stranded right-handed beta-helix, Pectin lyase-like"/>
    <property type="match status" value="1"/>
</dbReference>
<proteinExistence type="predicted"/>
<gene>
    <name evidence="3" type="ORF">DESAM_22854</name>
</gene>
<name>L0RHQ8_9BACT</name>
<feature type="region of interest" description="Disordered" evidence="1">
    <location>
        <begin position="773"/>
        <end position="836"/>
    </location>
</feature>
<dbReference type="InterPro" id="IPR011990">
    <property type="entry name" value="TPR-like_helical_dom_sf"/>
</dbReference>
<dbReference type="InterPro" id="IPR012334">
    <property type="entry name" value="Pectin_lyas_fold"/>
</dbReference>
<sequence length="836" mass="91594">MTGNNKIFVFISLLLAVFILNGCLGSKTPQAVQYTEEDAIPYKIAVLPAEYIVHAENSTVHKSILVMDEDSKFVADITRSAITNQLAGKGFMPLQKDVVDNILAGLGRDEGWRAMSDADICKALHADGIVKINISSADMIKAVAFDLFQLDAEVTMVNAEGTLVGKWSDSASKRRVSVPTGIFALAGTIVEEVFSDPIRRQMRMVVYDWAWNMAQMLPDCPKGPKLPEVISVDTNVDNRLFGVGRRITVRVDAEPGLKCSFDIGEFKKTIPLPQTGQGVYEGFYVVREGDKGVNESLMVRMRKANGVERLWVESASLITLDGTLPPRPESVESRAGRDGVVLTWKVPPAGDLEEFIVEKADDSVGDFEVIARAKETSFTDSEVLQGATVFYRVRTVDKAGNLSPVNGVIKVVVPQFDERELFGELFGVLVKGNYLVAVPVVVPEGAKFTIQPGTRIRFEHGARIDVLGEFESLGEISSPVRFESDGTEGLKVLAGAKAVISQCEFSGFSKAYTAVGGYSEIRSSRFSGGKYAVLVDSTGNYDFKGLRISGVHTGLILGAGNGTLLRSSISNCTVGLEFRGGSAEIKDNNIFDNYTNILSPAKLVIADNYLGTASVDSLKVKGDVLVKSILDAPYPHGRKIILIDDTPITPELLEERFTLLKGQGIKAFHNQHYGDAYQLLNQAIRLKDDRDIYLYLSYTLLALSDDLALTEVLSEGISKYPYDVRLHQLCIRNLLNKGEIRQARQVLEKALVLSPADSNLLYMKDYLDQLTAKSEPSERVRSQGNATAVPSTEKLQKPNEVETESKVKSEAENKIDEKDFPKSLNTESSGEALKVE</sequence>
<protein>
    <recommendedName>
        <fullName evidence="2">Fibronectin type-III domain-containing protein</fullName>
    </recommendedName>
</protein>
<evidence type="ECO:0000259" key="2">
    <source>
        <dbReference type="PROSITE" id="PS50853"/>
    </source>
</evidence>
<dbReference type="STRING" id="1121451.DESAM_22854"/>
<dbReference type="eggNOG" id="COG0457">
    <property type="taxonomic scope" value="Bacteria"/>
</dbReference>
<keyword evidence="4" id="KW-1185">Reference proteome</keyword>
<dbReference type="InterPro" id="IPR039448">
    <property type="entry name" value="Beta_helix"/>
</dbReference>
<evidence type="ECO:0000313" key="4">
    <source>
        <dbReference type="Proteomes" id="UP000010808"/>
    </source>
</evidence>